<dbReference type="CDD" id="cd05233">
    <property type="entry name" value="SDR_c"/>
    <property type="match status" value="1"/>
</dbReference>
<dbReference type="PANTHER" id="PTHR24321:SF8">
    <property type="entry name" value="ESTRADIOL 17-BETA-DEHYDROGENASE 8-RELATED"/>
    <property type="match status" value="1"/>
</dbReference>
<reference evidence="3" key="2">
    <citation type="submission" date="2020-09" db="EMBL/GenBank/DDBJ databases">
        <authorList>
            <person name="Sun Q."/>
            <person name="Zhou Y."/>
        </authorList>
    </citation>
    <scope>NUCLEOTIDE SEQUENCE</scope>
    <source>
        <strain evidence="3">CGMCC 4.7679</strain>
    </source>
</reference>
<dbReference type="InterPro" id="IPR036291">
    <property type="entry name" value="NAD(P)-bd_dom_sf"/>
</dbReference>
<organism evidence="3 4">
    <name type="scientific">Amycolatopsis bartoniae</name>
    <dbReference type="NCBI Taxonomy" id="941986"/>
    <lineage>
        <taxon>Bacteria</taxon>
        <taxon>Bacillati</taxon>
        <taxon>Actinomycetota</taxon>
        <taxon>Actinomycetes</taxon>
        <taxon>Pseudonocardiales</taxon>
        <taxon>Pseudonocardiaceae</taxon>
        <taxon>Amycolatopsis</taxon>
    </lineage>
</organism>
<dbReference type="EMBL" id="BNAV01000001">
    <property type="protein sequence ID" value="GHF35603.1"/>
    <property type="molecule type" value="Genomic_DNA"/>
</dbReference>
<dbReference type="OrthoDB" id="517007at2"/>
<dbReference type="GO" id="GO:0016491">
    <property type="term" value="F:oxidoreductase activity"/>
    <property type="evidence" value="ECO:0007669"/>
    <property type="project" value="UniProtKB-KW"/>
</dbReference>
<dbReference type="RefSeq" id="WP_145934775.1">
    <property type="nucleotide sequence ID" value="NZ_BNAV01000001.1"/>
</dbReference>
<dbReference type="FunFam" id="3.40.50.720:FF:000084">
    <property type="entry name" value="Short-chain dehydrogenase reductase"/>
    <property type="match status" value="1"/>
</dbReference>
<protein>
    <submittedName>
        <fullName evidence="3">Short chain dehydrogenase</fullName>
    </submittedName>
</protein>
<keyword evidence="4" id="KW-1185">Reference proteome</keyword>
<evidence type="ECO:0000313" key="4">
    <source>
        <dbReference type="Proteomes" id="UP000658656"/>
    </source>
</evidence>
<evidence type="ECO:0000256" key="2">
    <source>
        <dbReference type="ARBA" id="ARBA00023002"/>
    </source>
</evidence>
<name>A0A8H9M332_9PSEU</name>
<gene>
    <name evidence="3" type="ORF">GCM10017566_05600</name>
</gene>
<dbReference type="NCBIfam" id="NF005559">
    <property type="entry name" value="PRK07231.1"/>
    <property type="match status" value="1"/>
</dbReference>
<comment type="caution">
    <text evidence="3">The sequence shown here is derived from an EMBL/GenBank/DDBJ whole genome shotgun (WGS) entry which is preliminary data.</text>
</comment>
<reference evidence="3" key="1">
    <citation type="journal article" date="2014" name="Int. J. Syst. Evol. Microbiol.">
        <title>Complete genome sequence of Corynebacterium casei LMG S-19264T (=DSM 44701T), isolated from a smear-ripened cheese.</title>
        <authorList>
            <consortium name="US DOE Joint Genome Institute (JGI-PGF)"/>
            <person name="Walter F."/>
            <person name="Albersmeier A."/>
            <person name="Kalinowski J."/>
            <person name="Ruckert C."/>
        </authorList>
    </citation>
    <scope>NUCLEOTIDE SEQUENCE</scope>
    <source>
        <strain evidence="3">CGMCC 4.7679</strain>
    </source>
</reference>
<dbReference type="Gene3D" id="3.40.50.720">
    <property type="entry name" value="NAD(P)-binding Rossmann-like Domain"/>
    <property type="match status" value="1"/>
</dbReference>
<accession>A0A8H9M332</accession>
<dbReference type="InterPro" id="IPR002347">
    <property type="entry name" value="SDR_fam"/>
</dbReference>
<dbReference type="PRINTS" id="PR00081">
    <property type="entry name" value="GDHRDH"/>
</dbReference>
<dbReference type="Pfam" id="PF13561">
    <property type="entry name" value="adh_short_C2"/>
    <property type="match status" value="1"/>
</dbReference>
<dbReference type="PRINTS" id="PR00080">
    <property type="entry name" value="SDRFAMILY"/>
</dbReference>
<sequence length="254" mass="25696">MNRLSGKSIVVTGAAQGLGRSCAFRVAEEGAAVAVADIDGEGAANAARDIAGATGAKTVAITVDVSMAADAERMTAEVVAAFGKLDGAVNNAGISGPPRVRLADYEPADFERVVALNLTGTFLCLKYEIAAMLGTGGGSIVNVSSVGGLIGAGGSSAYISSKHAVLGLTKDAAIDYGKDGIRVNALCPGSMLTPMAAAWYESHPEDRETFAAMTPLNRVATPDEVSHAVVYLLSDESTYTTGHALATDGGAAAW</sequence>
<dbReference type="AlphaFoldDB" id="A0A8H9M332"/>
<dbReference type="PANTHER" id="PTHR24321">
    <property type="entry name" value="DEHYDROGENASES, SHORT CHAIN"/>
    <property type="match status" value="1"/>
</dbReference>
<comment type="similarity">
    <text evidence="1">Belongs to the short-chain dehydrogenases/reductases (SDR) family.</text>
</comment>
<proteinExistence type="inferred from homology"/>
<keyword evidence="2" id="KW-0560">Oxidoreductase</keyword>
<dbReference type="SUPFAM" id="SSF51735">
    <property type="entry name" value="NAD(P)-binding Rossmann-fold domains"/>
    <property type="match status" value="1"/>
</dbReference>
<evidence type="ECO:0000313" key="3">
    <source>
        <dbReference type="EMBL" id="GHF35603.1"/>
    </source>
</evidence>
<evidence type="ECO:0000256" key="1">
    <source>
        <dbReference type="ARBA" id="ARBA00006484"/>
    </source>
</evidence>
<dbReference type="Proteomes" id="UP000658656">
    <property type="component" value="Unassembled WGS sequence"/>
</dbReference>